<reference evidence="3 4" key="1">
    <citation type="submission" date="2016-07" db="EMBL/GenBank/DDBJ databases">
        <title>Revisiting the taxonomy of the Elizabethkingia Genus using Whole-Genome Sequencing, Optical Mapping, and MALDI-TOF, along with proposal of three novel Elizabethkingia species: Elizabethkingia bruuniana sp. nov., Elizabethkingia ursingii sp. nov., and Elizabethkingia occulta sp. nov.</title>
        <authorList>
            <person name="Nicholson A.C."/>
        </authorList>
    </citation>
    <scope>NUCLEOTIDE SEQUENCE [LARGE SCALE GENOMIC DNA]</scope>
    <source>
        <strain evidence="3 4">F3201</strain>
    </source>
</reference>
<dbReference type="Pfam" id="PF12866">
    <property type="entry name" value="DUF3823"/>
    <property type="match status" value="1"/>
</dbReference>
<name>A0AAU8VHG4_9FLAO</name>
<feature type="domain" description="DUF3823" evidence="2">
    <location>
        <begin position="34"/>
        <end position="121"/>
    </location>
</feature>
<dbReference type="InterPro" id="IPR024278">
    <property type="entry name" value="DUF3823_N"/>
</dbReference>
<evidence type="ECO:0000259" key="2">
    <source>
        <dbReference type="Pfam" id="PF12866"/>
    </source>
</evidence>
<gene>
    <name evidence="3" type="ORF">BBD32_15325</name>
</gene>
<dbReference type="Gene3D" id="2.60.40.1120">
    <property type="entry name" value="Carboxypeptidase-like, regulatory domain"/>
    <property type="match status" value="1"/>
</dbReference>
<feature type="chain" id="PRO_5043325224" description="DUF3823 domain-containing protein" evidence="1">
    <location>
        <begin position="25"/>
        <end position="233"/>
    </location>
</feature>
<proteinExistence type="predicted"/>
<dbReference type="RefSeq" id="WP_078396506.1">
    <property type="nucleotide sequence ID" value="NZ_CP016374.1"/>
</dbReference>
<evidence type="ECO:0000313" key="3">
    <source>
        <dbReference type="EMBL" id="AQX02730.1"/>
    </source>
</evidence>
<dbReference type="PROSITE" id="PS51257">
    <property type="entry name" value="PROKAR_LIPOPROTEIN"/>
    <property type="match status" value="1"/>
</dbReference>
<dbReference type="Gene3D" id="2.60.40.2060">
    <property type="match status" value="1"/>
</dbReference>
<feature type="signal peptide" evidence="1">
    <location>
        <begin position="1"/>
        <end position="24"/>
    </location>
</feature>
<accession>A0AAU8VHG4</accession>
<dbReference type="EMBL" id="CP016374">
    <property type="protein sequence ID" value="AQX02730.1"/>
    <property type="molecule type" value="Genomic_DNA"/>
</dbReference>
<organism evidence="3 4">
    <name type="scientific">Elizabethkingia anophelis</name>
    <dbReference type="NCBI Taxonomy" id="1117645"/>
    <lineage>
        <taxon>Bacteria</taxon>
        <taxon>Pseudomonadati</taxon>
        <taxon>Bacteroidota</taxon>
        <taxon>Flavobacteriia</taxon>
        <taxon>Flavobacteriales</taxon>
        <taxon>Weeksellaceae</taxon>
        <taxon>Elizabethkingia</taxon>
    </lineage>
</organism>
<evidence type="ECO:0000256" key="1">
    <source>
        <dbReference type="SAM" id="SignalP"/>
    </source>
</evidence>
<protein>
    <recommendedName>
        <fullName evidence="2">DUF3823 domain-containing protein</fullName>
    </recommendedName>
</protein>
<keyword evidence="1" id="KW-0732">Signal</keyword>
<evidence type="ECO:0000313" key="4">
    <source>
        <dbReference type="Proteomes" id="UP000190848"/>
    </source>
</evidence>
<dbReference type="Proteomes" id="UP000190848">
    <property type="component" value="Chromosome"/>
</dbReference>
<sequence length="233" mass="25750">MKNSNFKILSVIFSSLLLFSCSNGGDNFEAPEASFTGRIISTATGKPVPGQEPNGARIRMYEGGKYNGKVPIDFWVTQSGAFVNKTLFSGTYKVIAEGPFQRADTLALNLASSSSHDFSVTPFLELNVEIVQKKENAVVVKYKIDQSPEKRKILRRAVLVSNRPYVDITNFINSSPSPFINTSNIPDSELAGKEFVTEITGLSKGVQYYVRSASRCDNPNSFYNYSEIIPFTL</sequence>
<dbReference type="AlphaFoldDB" id="A0AAU8VHG4"/>